<name>A0A926DEX7_9FIRM</name>
<dbReference type="SMART" id="SM00530">
    <property type="entry name" value="HTH_XRE"/>
    <property type="match status" value="1"/>
</dbReference>
<dbReference type="SUPFAM" id="SSF47413">
    <property type="entry name" value="lambda repressor-like DNA-binding domains"/>
    <property type="match status" value="1"/>
</dbReference>
<dbReference type="PANTHER" id="PTHR46558:SF11">
    <property type="entry name" value="HTH-TYPE TRANSCRIPTIONAL REGULATOR XRE"/>
    <property type="match status" value="1"/>
</dbReference>
<dbReference type="CDD" id="cd00093">
    <property type="entry name" value="HTH_XRE"/>
    <property type="match status" value="1"/>
</dbReference>
<keyword evidence="1" id="KW-0238">DNA-binding</keyword>
<evidence type="ECO:0000256" key="1">
    <source>
        <dbReference type="ARBA" id="ARBA00023125"/>
    </source>
</evidence>
<dbReference type="GO" id="GO:0003677">
    <property type="term" value="F:DNA binding"/>
    <property type="evidence" value="ECO:0007669"/>
    <property type="project" value="UniProtKB-KW"/>
</dbReference>
<keyword evidence="4" id="KW-1185">Reference proteome</keyword>
<organism evidence="3 4">
    <name type="scientific">Feifania hominis</name>
    <dbReference type="NCBI Taxonomy" id="2763660"/>
    <lineage>
        <taxon>Bacteria</taxon>
        <taxon>Bacillati</taxon>
        <taxon>Bacillota</taxon>
        <taxon>Clostridia</taxon>
        <taxon>Eubacteriales</taxon>
        <taxon>Feifaniaceae</taxon>
        <taxon>Feifania</taxon>
    </lineage>
</organism>
<dbReference type="RefSeq" id="WP_249299809.1">
    <property type="nucleotide sequence ID" value="NZ_JACRSP010000002.1"/>
</dbReference>
<evidence type="ECO:0000259" key="2">
    <source>
        <dbReference type="PROSITE" id="PS50943"/>
    </source>
</evidence>
<comment type="caution">
    <text evidence="3">The sequence shown here is derived from an EMBL/GenBank/DDBJ whole genome shotgun (WGS) entry which is preliminary data.</text>
</comment>
<feature type="domain" description="HTH cro/C1-type" evidence="2">
    <location>
        <begin position="6"/>
        <end position="60"/>
    </location>
</feature>
<dbReference type="PROSITE" id="PS50943">
    <property type="entry name" value="HTH_CROC1"/>
    <property type="match status" value="1"/>
</dbReference>
<proteinExistence type="predicted"/>
<dbReference type="InterPro" id="IPR010982">
    <property type="entry name" value="Lambda_DNA-bd_dom_sf"/>
</dbReference>
<dbReference type="Gene3D" id="1.10.260.40">
    <property type="entry name" value="lambda repressor-like DNA-binding domains"/>
    <property type="match status" value="1"/>
</dbReference>
<dbReference type="Proteomes" id="UP000620366">
    <property type="component" value="Unassembled WGS sequence"/>
</dbReference>
<dbReference type="EMBL" id="JACRSP010000002">
    <property type="protein sequence ID" value="MBC8536054.1"/>
    <property type="molecule type" value="Genomic_DNA"/>
</dbReference>
<dbReference type="InterPro" id="IPR001387">
    <property type="entry name" value="Cro/C1-type_HTH"/>
</dbReference>
<accession>A0A926DEX7</accession>
<dbReference type="Pfam" id="PF01381">
    <property type="entry name" value="HTH_3"/>
    <property type="match status" value="1"/>
</dbReference>
<protein>
    <submittedName>
        <fullName evidence="3">Helix-turn-helix transcriptional regulator</fullName>
    </submittedName>
</protein>
<sequence length="97" mass="11086">MLNQRIRELRQLRKMSQVELARRLGVTKQSVSNWENDNIQPSVEMLTKIAAVFAVSTDYLLGMEQGEYIDVSGLPREAVSHLRLLIEDLRTAGESRD</sequence>
<evidence type="ECO:0000313" key="4">
    <source>
        <dbReference type="Proteomes" id="UP000620366"/>
    </source>
</evidence>
<gene>
    <name evidence="3" type="ORF">H8695_05035</name>
</gene>
<reference evidence="3" key="1">
    <citation type="submission" date="2020-08" db="EMBL/GenBank/DDBJ databases">
        <title>Genome public.</title>
        <authorList>
            <person name="Liu C."/>
            <person name="Sun Q."/>
        </authorList>
    </citation>
    <scope>NUCLEOTIDE SEQUENCE</scope>
    <source>
        <strain evidence="3">BX7</strain>
    </source>
</reference>
<dbReference type="PANTHER" id="PTHR46558">
    <property type="entry name" value="TRACRIPTIONAL REGULATORY PROTEIN-RELATED-RELATED"/>
    <property type="match status" value="1"/>
</dbReference>
<dbReference type="AlphaFoldDB" id="A0A926DEX7"/>
<evidence type="ECO:0000313" key="3">
    <source>
        <dbReference type="EMBL" id="MBC8536054.1"/>
    </source>
</evidence>